<dbReference type="Proteomes" id="UP000337909">
    <property type="component" value="Unassembled WGS sequence"/>
</dbReference>
<evidence type="ECO:0000313" key="1">
    <source>
        <dbReference type="EMBL" id="VVO40524.1"/>
    </source>
</evidence>
<gene>
    <name evidence="1" type="ORF">PS691_05697</name>
</gene>
<name>A0A5E7FP23_PSEFL</name>
<dbReference type="OrthoDB" id="6713493at2"/>
<evidence type="ECO:0000313" key="2">
    <source>
        <dbReference type="Proteomes" id="UP000337909"/>
    </source>
</evidence>
<dbReference type="AlphaFoldDB" id="A0A5E7FP23"/>
<sequence>MDSFYRYYLAEKIHPVDDDVLEKTLESFEGAALKFSSDFISDAKQRDNYNHNVKRIKAEVLAQVKSGKVSVKEAAEFCYEMRNKIMAEVRAKTSVHGLAVAEKKKMVSPSLEKLIDDKALGKFGKKFGELSAQQKNAIHYEIIESSARPHAKYNVLNKTLKITGKVLIVVTIAYAAYDIVSAENKAKAAIKQGVTIGGGVVGTIAASAAVSTVCGPGAPVCTIALMLAGGFAGGWIASGFMESMDDEIEEFTKWQVR</sequence>
<proteinExistence type="predicted"/>
<dbReference type="RefSeq" id="WP_150645469.1">
    <property type="nucleotide sequence ID" value="NZ_CABVHQ010000118.1"/>
</dbReference>
<organism evidence="1 2">
    <name type="scientific">Pseudomonas fluorescens</name>
    <dbReference type="NCBI Taxonomy" id="294"/>
    <lineage>
        <taxon>Bacteria</taxon>
        <taxon>Pseudomonadati</taxon>
        <taxon>Pseudomonadota</taxon>
        <taxon>Gammaproteobacteria</taxon>
        <taxon>Pseudomonadales</taxon>
        <taxon>Pseudomonadaceae</taxon>
        <taxon>Pseudomonas</taxon>
    </lineage>
</organism>
<dbReference type="EMBL" id="CABVHQ010000118">
    <property type="protein sequence ID" value="VVO40524.1"/>
    <property type="molecule type" value="Genomic_DNA"/>
</dbReference>
<protein>
    <submittedName>
        <fullName evidence="1">Uncharacterized protein</fullName>
    </submittedName>
</protein>
<reference evidence="1 2" key="1">
    <citation type="submission" date="2019-09" db="EMBL/GenBank/DDBJ databases">
        <authorList>
            <person name="Chandra G."/>
            <person name="Truman W A."/>
        </authorList>
    </citation>
    <scope>NUCLEOTIDE SEQUENCE [LARGE SCALE GENOMIC DNA]</scope>
    <source>
        <strain evidence="1">PS691</strain>
    </source>
</reference>
<accession>A0A5E7FP23</accession>